<keyword evidence="4" id="KW-1185">Reference proteome</keyword>
<reference evidence="3" key="2">
    <citation type="submission" date="2014-06" db="EMBL/GenBank/DDBJ databases">
        <authorList>
            <person name="Genoscope - CEA"/>
        </authorList>
    </citation>
    <scope>NUCLEOTIDE SEQUENCE</scope>
</reference>
<evidence type="ECO:0000256" key="1">
    <source>
        <dbReference type="SAM" id="Coils"/>
    </source>
</evidence>
<keyword evidence="1" id="KW-0175">Coiled coil</keyword>
<evidence type="ECO:0000313" key="3">
    <source>
        <dbReference type="EMBL" id="CDY68194.1"/>
    </source>
</evidence>
<proteinExistence type="predicted"/>
<dbReference type="Proteomes" id="UP000028999">
    <property type="component" value="Unassembled WGS sequence"/>
</dbReference>
<accession>A0A078DRV8</accession>
<dbReference type="Gramene" id="CDX91607">
    <property type="protein sequence ID" value="CDX91607"/>
    <property type="gene ID" value="GSBRNA2T00153031001"/>
</dbReference>
<organism evidence="3 4">
    <name type="scientific">Brassica napus</name>
    <name type="common">Rape</name>
    <dbReference type="NCBI Taxonomy" id="3708"/>
    <lineage>
        <taxon>Eukaryota</taxon>
        <taxon>Viridiplantae</taxon>
        <taxon>Streptophyta</taxon>
        <taxon>Embryophyta</taxon>
        <taxon>Tracheophyta</taxon>
        <taxon>Spermatophyta</taxon>
        <taxon>Magnoliopsida</taxon>
        <taxon>eudicotyledons</taxon>
        <taxon>Gunneridae</taxon>
        <taxon>Pentapetalae</taxon>
        <taxon>rosids</taxon>
        <taxon>malvids</taxon>
        <taxon>Brassicales</taxon>
        <taxon>Brassicaceae</taxon>
        <taxon>Brassiceae</taxon>
        <taxon>Brassica</taxon>
    </lineage>
</organism>
<dbReference type="OMA" id="KQNEYTH"/>
<sequence>METEAMENNPVEQHHVDTSRSFSLVIEAVPTFGQRIMLPRKIHTLNSKPVSPIASPNISQIAKPVSPKDELMDVLKKLEAEITETKTEVRMLKERELETEVSLATLDAEQDKNISKMAKAEADAAGKSADAMAKSVSFKETKIKENGDEERGKELVKRKQNEYTHLLKYFELRMIETYYINYGELNIVKEKLIRLYQRLRKEDDTTAESRYYLFP</sequence>
<evidence type="ECO:0000313" key="4">
    <source>
        <dbReference type="Proteomes" id="UP000028999"/>
    </source>
</evidence>
<feature type="coiled-coil region" evidence="1">
    <location>
        <begin position="68"/>
        <end position="95"/>
    </location>
</feature>
<dbReference type="GO" id="GO:0009903">
    <property type="term" value="P:chloroplast avoidance movement"/>
    <property type="evidence" value="ECO:0000318"/>
    <property type="project" value="GO_Central"/>
</dbReference>
<dbReference type="EMBL" id="LK036967">
    <property type="protein sequence ID" value="CDY68194.1"/>
    <property type="molecule type" value="Genomic_DNA"/>
</dbReference>
<dbReference type="EMBL" id="HG994365">
    <property type="protein sequence ID" value="CAF2075307.1"/>
    <property type="molecule type" value="Genomic_DNA"/>
</dbReference>
<name>A0A078DRV8_BRANA</name>
<protein>
    <submittedName>
        <fullName evidence="2">(rape) hypothetical protein</fullName>
    </submittedName>
    <submittedName>
        <fullName evidence="3">BnaC01g42980D protein</fullName>
    </submittedName>
</protein>
<dbReference type="AlphaFoldDB" id="A0A078DRV8"/>
<gene>
    <name evidence="3" type="primary">BnaC01g42980D</name>
    <name evidence="2" type="ORF">DARMORV10_C01P35720.1</name>
    <name evidence="3" type="ORF">GSBRNA2T00070065001</name>
</gene>
<dbReference type="GO" id="GO:0009904">
    <property type="term" value="P:chloroplast accumulation movement"/>
    <property type="evidence" value="ECO:0000318"/>
    <property type="project" value="GO_Central"/>
</dbReference>
<dbReference type="Proteomes" id="UP001295469">
    <property type="component" value="Chromosome C01"/>
</dbReference>
<dbReference type="STRING" id="3708.A0A078DRV8"/>
<dbReference type="PaxDb" id="3708-A0A078DRV8"/>
<dbReference type="GO" id="GO:0005829">
    <property type="term" value="C:cytosol"/>
    <property type="evidence" value="ECO:0000318"/>
    <property type="project" value="GO_Central"/>
</dbReference>
<reference evidence="3 4" key="1">
    <citation type="journal article" date="2014" name="Science">
        <title>Plant genetics. Early allopolyploid evolution in the post-Neolithic Brassica napus oilseed genome.</title>
        <authorList>
            <person name="Chalhoub B."/>
            <person name="Denoeud F."/>
            <person name="Liu S."/>
            <person name="Parkin I.A."/>
            <person name="Tang H."/>
            <person name="Wang X."/>
            <person name="Chiquet J."/>
            <person name="Belcram H."/>
            <person name="Tong C."/>
            <person name="Samans B."/>
            <person name="Correa M."/>
            <person name="Da Silva C."/>
            <person name="Just J."/>
            <person name="Falentin C."/>
            <person name="Koh C.S."/>
            <person name="Le Clainche I."/>
            <person name="Bernard M."/>
            <person name="Bento P."/>
            <person name="Noel B."/>
            <person name="Labadie K."/>
            <person name="Alberti A."/>
            <person name="Charles M."/>
            <person name="Arnaud D."/>
            <person name="Guo H."/>
            <person name="Daviaud C."/>
            <person name="Alamery S."/>
            <person name="Jabbari K."/>
            <person name="Zhao M."/>
            <person name="Edger P.P."/>
            <person name="Chelaifa H."/>
            <person name="Tack D."/>
            <person name="Lassalle G."/>
            <person name="Mestiri I."/>
            <person name="Schnel N."/>
            <person name="Le Paslier M.C."/>
            <person name="Fan G."/>
            <person name="Renault V."/>
            <person name="Bayer P.E."/>
            <person name="Golicz A.A."/>
            <person name="Manoli S."/>
            <person name="Lee T.H."/>
            <person name="Thi V.H."/>
            <person name="Chalabi S."/>
            <person name="Hu Q."/>
            <person name="Fan C."/>
            <person name="Tollenaere R."/>
            <person name="Lu Y."/>
            <person name="Battail C."/>
            <person name="Shen J."/>
            <person name="Sidebottom C.H."/>
            <person name="Wang X."/>
            <person name="Canaguier A."/>
            <person name="Chauveau A."/>
            <person name="Berard A."/>
            <person name="Deniot G."/>
            <person name="Guan M."/>
            <person name="Liu Z."/>
            <person name="Sun F."/>
            <person name="Lim Y.P."/>
            <person name="Lyons E."/>
            <person name="Town C.D."/>
            <person name="Bancroft I."/>
            <person name="Wang X."/>
            <person name="Meng J."/>
            <person name="Ma J."/>
            <person name="Pires J.C."/>
            <person name="King G.J."/>
            <person name="Brunel D."/>
            <person name="Delourme R."/>
            <person name="Renard M."/>
            <person name="Aury J.M."/>
            <person name="Adams K.L."/>
            <person name="Batley J."/>
            <person name="Snowdon R.J."/>
            <person name="Tost J."/>
            <person name="Edwards D."/>
            <person name="Zhou Y."/>
            <person name="Hua W."/>
            <person name="Sharpe A.G."/>
            <person name="Paterson A.H."/>
            <person name="Guan C."/>
            <person name="Wincker P."/>
        </authorList>
    </citation>
    <scope>NUCLEOTIDE SEQUENCE [LARGE SCALE GENOMIC DNA]</scope>
    <source>
        <strain evidence="4">cv. Darmor-bzh</strain>
    </source>
</reference>
<reference evidence="2" key="3">
    <citation type="submission" date="2021-01" db="EMBL/GenBank/DDBJ databases">
        <authorList>
            <consortium name="Genoscope - CEA"/>
            <person name="William W."/>
        </authorList>
    </citation>
    <scope>NUCLEOTIDE SEQUENCE</scope>
</reference>
<dbReference type="Gramene" id="CDY68194">
    <property type="protein sequence ID" value="CDY68194"/>
    <property type="gene ID" value="GSBRNA2T00070065001"/>
</dbReference>
<evidence type="ECO:0000313" key="2">
    <source>
        <dbReference type="EMBL" id="CAF2075307.1"/>
    </source>
</evidence>